<dbReference type="RefSeq" id="WP_345507764.1">
    <property type="nucleotide sequence ID" value="NZ_BAABIW010000016.1"/>
</dbReference>
<dbReference type="Pfam" id="PF13529">
    <property type="entry name" value="Peptidase_C39_2"/>
    <property type="match status" value="1"/>
</dbReference>
<sequence>MSERRASLSVWESGFEWTPGRDVRHADAHVDGAPERTYAARSWTSPVVEVPFAATELIPSWNARTPAGTWLCIEGRVADDSGWTPWFVLAHWAEDDPEGDAPITRTTVDDQRFDAGRVSTDTWRAADGRAFDRWQVRVTALTAAGATEQPELSLVAGSASRFEIDPAEPTSPRSSGDAAAAYGTEIAVPAYSQRLHIDTFPQWNGGGQSWCSPTSMTMILEHWDRGPCPEEHAWVGHDTDPQVVHGVRRVFDHRYEGAGNWAFNTAYAGARGLRAYVTRLRDLTEAEAFVAAGVPLIVSVTFTEDELDGAGYETDGHLLTIVGFTADGDVISNDPNSHRTASNEQVRSVFRRDQFERVWLGDTGGLAYVVHPHDVALPPAPAEANWA</sequence>
<dbReference type="EMBL" id="BAABIW010000016">
    <property type="protein sequence ID" value="GAA5028707.1"/>
    <property type="molecule type" value="Genomic_DNA"/>
</dbReference>
<dbReference type="InterPro" id="IPR039564">
    <property type="entry name" value="Peptidase_C39-like"/>
</dbReference>
<evidence type="ECO:0000313" key="2">
    <source>
        <dbReference type="EMBL" id="GAA5028707.1"/>
    </source>
</evidence>
<evidence type="ECO:0000313" key="3">
    <source>
        <dbReference type="Proteomes" id="UP001500427"/>
    </source>
</evidence>
<dbReference type="Proteomes" id="UP001500427">
    <property type="component" value="Unassembled WGS sequence"/>
</dbReference>
<dbReference type="Gene3D" id="3.90.70.10">
    <property type="entry name" value="Cysteine proteinases"/>
    <property type="match status" value="1"/>
</dbReference>
<proteinExistence type="predicted"/>
<feature type="domain" description="Peptidase C39-like" evidence="1">
    <location>
        <begin position="188"/>
        <end position="336"/>
    </location>
</feature>
<reference evidence="3" key="1">
    <citation type="journal article" date="2019" name="Int. J. Syst. Evol. Microbiol.">
        <title>The Global Catalogue of Microorganisms (GCM) 10K type strain sequencing project: providing services to taxonomists for standard genome sequencing and annotation.</title>
        <authorList>
            <consortium name="The Broad Institute Genomics Platform"/>
            <consortium name="The Broad Institute Genome Sequencing Center for Infectious Disease"/>
            <person name="Wu L."/>
            <person name="Ma J."/>
        </authorList>
    </citation>
    <scope>NUCLEOTIDE SEQUENCE [LARGE SCALE GENOMIC DNA]</scope>
    <source>
        <strain evidence="3">JCM 17687</strain>
    </source>
</reference>
<evidence type="ECO:0000259" key="1">
    <source>
        <dbReference type="Pfam" id="PF13529"/>
    </source>
</evidence>
<keyword evidence="3" id="KW-1185">Reference proteome</keyword>
<gene>
    <name evidence="2" type="ORF">GCM10023258_24510</name>
</gene>
<accession>A0ABP9JFJ0</accession>
<protein>
    <submittedName>
        <fullName evidence="2">Peptidase C39 family protein</fullName>
    </submittedName>
</protein>
<name>A0ABP9JFJ0_9MICO</name>
<organism evidence="2 3">
    <name type="scientific">Terrabacter aeriphilus</name>
    <dbReference type="NCBI Taxonomy" id="515662"/>
    <lineage>
        <taxon>Bacteria</taxon>
        <taxon>Bacillati</taxon>
        <taxon>Actinomycetota</taxon>
        <taxon>Actinomycetes</taxon>
        <taxon>Micrococcales</taxon>
        <taxon>Intrasporangiaceae</taxon>
        <taxon>Terrabacter</taxon>
    </lineage>
</organism>
<comment type="caution">
    <text evidence="2">The sequence shown here is derived from an EMBL/GenBank/DDBJ whole genome shotgun (WGS) entry which is preliminary data.</text>
</comment>